<proteinExistence type="predicted"/>
<dbReference type="EMBL" id="FQXV01000004">
    <property type="protein sequence ID" value="SHH94153.1"/>
    <property type="molecule type" value="Genomic_DNA"/>
</dbReference>
<evidence type="ECO:0000313" key="4">
    <source>
        <dbReference type="Proteomes" id="UP000183995"/>
    </source>
</evidence>
<dbReference type="CDD" id="cd00093">
    <property type="entry name" value="HTH_XRE"/>
    <property type="match status" value="1"/>
</dbReference>
<dbReference type="SMART" id="SM00530">
    <property type="entry name" value="HTH_XRE"/>
    <property type="match status" value="1"/>
</dbReference>
<dbReference type="InterPro" id="IPR010982">
    <property type="entry name" value="Lambda_DNA-bd_dom_sf"/>
</dbReference>
<protein>
    <submittedName>
        <fullName evidence="3">Helix-turn-helix</fullName>
    </submittedName>
</protein>
<sequence>MVIKTKIKQYRTMRDMKQETLAAFVGVRRETIVHLENGKYNPSLKLALDIAKVFGVTVEDLFEFTEE</sequence>
<gene>
    <name evidence="3" type="ORF">SAMN02745823_01556</name>
</gene>
<reference evidence="3 4" key="1">
    <citation type="submission" date="2016-11" db="EMBL/GenBank/DDBJ databases">
        <authorList>
            <person name="Jaros S."/>
            <person name="Januszkiewicz K."/>
            <person name="Wedrychowicz H."/>
        </authorList>
    </citation>
    <scope>NUCLEOTIDE SEQUENCE [LARGE SCALE GENOMIC DNA]</scope>
    <source>
        <strain evidence="3 4">DSM 10068</strain>
    </source>
</reference>
<dbReference type="PANTHER" id="PTHR46558">
    <property type="entry name" value="TRACRIPTIONAL REGULATORY PROTEIN-RELATED-RELATED"/>
    <property type="match status" value="1"/>
</dbReference>
<dbReference type="Pfam" id="PF01381">
    <property type="entry name" value="HTH_3"/>
    <property type="match status" value="1"/>
</dbReference>
<evidence type="ECO:0000313" key="3">
    <source>
        <dbReference type="EMBL" id="SHH94153.1"/>
    </source>
</evidence>
<dbReference type="PANTHER" id="PTHR46558:SF7">
    <property type="entry name" value="TRANSCRIPTIONAL REGULATOR"/>
    <property type="match status" value="1"/>
</dbReference>
<name>A0A1M5X4K3_9FIRM</name>
<accession>A0A1M5X4K3</accession>
<dbReference type="GO" id="GO:0003677">
    <property type="term" value="F:DNA binding"/>
    <property type="evidence" value="ECO:0007669"/>
    <property type="project" value="UniProtKB-KW"/>
</dbReference>
<evidence type="ECO:0000256" key="1">
    <source>
        <dbReference type="ARBA" id="ARBA00023125"/>
    </source>
</evidence>
<dbReference type="Gene3D" id="1.10.260.40">
    <property type="entry name" value="lambda repressor-like DNA-binding domains"/>
    <property type="match status" value="1"/>
</dbReference>
<dbReference type="RefSeq" id="WP_073077403.1">
    <property type="nucleotide sequence ID" value="NZ_FQXV01000004.1"/>
</dbReference>
<dbReference type="Proteomes" id="UP000183995">
    <property type="component" value="Unassembled WGS sequence"/>
</dbReference>
<dbReference type="PROSITE" id="PS50943">
    <property type="entry name" value="HTH_CROC1"/>
    <property type="match status" value="1"/>
</dbReference>
<organism evidence="3 4">
    <name type="scientific">Sporobacter termitidis DSM 10068</name>
    <dbReference type="NCBI Taxonomy" id="1123282"/>
    <lineage>
        <taxon>Bacteria</taxon>
        <taxon>Bacillati</taxon>
        <taxon>Bacillota</taxon>
        <taxon>Clostridia</taxon>
        <taxon>Eubacteriales</taxon>
        <taxon>Oscillospiraceae</taxon>
        <taxon>Sporobacter</taxon>
    </lineage>
</organism>
<evidence type="ECO:0000259" key="2">
    <source>
        <dbReference type="PROSITE" id="PS50943"/>
    </source>
</evidence>
<dbReference type="SUPFAM" id="SSF47413">
    <property type="entry name" value="lambda repressor-like DNA-binding domains"/>
    <property type="match status" value="1"/>
</dbReference>
<keyword evidence="4" id="KW-1185">Reference proteome</keyword>
<keyword evidence="1" id="KW-0238">DNA-binding</keyword>
<feature type="domain" description="HTH cro/C1-type" evidence="2">
    <location>
        <begin position="7"/>
        <end position="61"/>
    </location>
</feature>
<dbReference type="AlphaFoldDB" id="A0A1M5X4K3"/>
<dbReference type="InterPro" id="IPR001387">
    <property type="entry name" value="Cro/C1-type_HTH"/>
</dbReference>